<keyword evidence="2" id="KW-1185">Reference proteome</keyword>
<protein>
    <submittedName>
        <fullName evidence="1">Uncharacterized protein</fullName>
    </submittedName>
</protein>
<evidence type="ECO:0000313" key="1">
    <source>
        <dbReference type="EMBL" id="MFC1420769.1"/>
    </source>
</evidence>
<gene>
    <name evidence="1" type="ORF">ACEZDE_29605</name>
</gene>
<comment type="caution">
    <text evidence="1">The sequence shown here is derived from an EMBL/GenBank/DDBJ whole genome shotgun (WGS) entry which is preliminary data.</text>
</comment>
<dbReference type="RefSeq" id="WP_380542663.1">
    <property type="nucleotide sequence ID" value="NZ_JBHFAB010000030.1"/>
</dbReference>
<organism evidence="1 2">
    <name type="scientific">Streptacidiphilus cavernicola</name>
    <dbReference type="NCBI Taxonomy" id="3342716"/>
    <lineage>
        <taxon>Bacteria</taxon>
        <taxon>Bacillati</taxon>
        <taxon>Actinomycetota</taxon>
        <taxon>Actinomycetes</taxon>
        <taxon>Kitasatosporales</taxon>
        <taxon>Streptomycetaceae</taxon>
        <taxon>Streptacidiphilus</taxon>
    </lineage>
</organism>
<dbReference type="Proteomes" id="UP001592531">
    <property type="component" value="Unassembled WGS sequence"/>
</dbReference>
<reference evidence="1 2" key="1">
    <citation type="submission" date="2024-09" db="EMBL/GenBank/DDBJ databases">
        <authorList>
            <person name="Lee S.D."/>
        </authorList>
    </citation>
    <scope>NUCLEOTIDE SEQUENCE [LARGE SCALE GENOMIC DNA]</scope>
    <source>
        <strain evidence="1 2">N8-3</strain>
    </source>
</reference>
<name>A0ABV6W439_9ACTN</name>
<proteinExistence type="predicted"/>
<sequence>MPTDLRFAWCFSHGGIHRFAADRDPWCTASWVWLDGASEAEALVDKAQRFGDARFEDQLTMNQRLAIINGEIPGRKTEESA</sequence>
<evidence type="ECO:0000313" key="2">
    <source>
        <dbReference type="Proteomes" id="UP001592531"/>
    </source>
</evidence>
<accession>A0ABV6W439</accession>
<dbReference type="EMBL" id="JBHFAB010000030">
    <property type="protein sequence ID" value="MFC1420769.1"/>
    <property type="molecule type" value="Genomic_DNA"/>
</dbReference>